<evidence type="ECO:0000256" key="1">
    <source>
        <dbReference type="ARBA" id="ARBA00001695"/>
    </source>
</evidence>
<dbReference type="GO" id="GO:0031218">
    <property type="term" value="F:arabinogalactan endo-1,4-beta-galactosidase activity"/>
    <property type="evidence" value="ECO:0007669"/>
    <property type="project" value="UniProtKB-EC"/>
</dbReference>
<dbReference type="RefSeq" id="WP_130185367.1">
    <property type="nucleotide sequence ID" value="NZ_CP035913.1"/>
</dbReference>
<feature type="signal peptide" evidence="6">
    <location>
        <begin position="1"/>
        <end position="27"/>
    </location>
</feature>
<organism evidence="7 8">
    <name type="scientific">Pseudoduganella lutea</name>
    <dbReference type="NCBI Taxonomy" id="321985"/>
    <lineage>
        <taxon>Bacteria</taxon>
        <taxon>Pseudomonadati</taxon>
        <taxon>Pseudomonadota</taxon>
        <taxon>Betaproteobacteria</taxon>
        <taxon>Burkholderiales</taxon>
        <taxon>Oxalobacteraceae</taxon>
        <taxon>Telluria group</taxon>
        <taxon>Pseudoduganella</taxon>
    </lineage>
</organism>
<dbReference type="GO" id="GO:0045490">
    <property type="term" value="P:pectin catabolic process"/>
    <property type="evidence" value="ECO:0007669"/>
    <property type="project" value="TreeGrafter"/>
</dbReference>
<dbReference type="Gene3D" id="3.20.20.80">
    <property type="entry name" value="Glycosidases"/>
    <property type="match status" value="1"/>
</dbReference>
<keyword evidence="4 6" id="KW-0378">Hydrolase</keyword>
<evidence type="ECO:0000256" key="4">
    <source>
        <dbReference type="ARBA" id="ARBA00022801"/>
    </source>
</evidence>
<keyword evidence="8" id="KW-1185">Reference proteome</keyword>
<dbReference type="EC" id="3.2.1.89" evidence="3 6"/>
<evidence type="ECO:0000313" key="7">
    <source>
        <dbReference type="EMBL" id="QBE62230.1"/>
    </source>
</evidence>
<dbReference type="AlphaFoldDB" id="A0A4P6KTJ7"/>
<proteinExistence type="inferred from homology"/>
<evidence type="ECO:0000256" key="5">
    <source>
        <dbReference type="ARBA" id="ARBA00023295"/>
    </source>
</evidence>
<dbReference type="Pfam" id="PF07745">
    <property type="entry name" value="Glyco_hydro_53"/>
    <property type="match status" value="1"/>
</dbReference>
<evidence type="ECO:0000256" key="2">
    <source>
        <dbReference type="ARBA" id="ARBA00010687"/>
    </source>
</evidence>
<dbReference type="SUPFAM" id="SSF51445">
    <property type="entry name" value="(Trans)glycosidases"/>
    <property type="match status" value="1"/>
</dbReference>
<evidence type="ECO:0000256" key="6">
    <source>
        <dbReference type="RuleBase" id="RU361192"/>
    </source>
</evidence>
<keyword evidence="6" id="KW-0732">Signal</keyword>
<keyword evidence="5 6" id="KW-0326">Glycosidase</keyword>
<feature type="chain" id="PRO_5021040916" description="Arabinogalactan endo-beta-1,4-galactanase" evidence="6">
    <location>
        <begin position="28"/>
        <end position="414"/>
    </location>
</feature>
<dbReference type="KEGG" id="plue:EWM63_03885"/>
<dbReference type="PANTHER" id="PTHR34983:SF1">
    <property type="entry name" value="ARABINOGALACTAN ENDO-BETA-1,4-GALACTANASE A"/>
    <property type="match status" value="1"/>
</dbReference>
<reference evidence="7 8" key="1">
    <citation type="submission" date="2019-02" db="EMBL/GenBank/DDBJ databases">
        <title>Draft Genome Sequences of Six Type Strains of the Genus Massilia.</title>
        <authorList>
            <person name="Miess H."/>
            <person name="Frediansyhah A."/>
            <person name="Gross H."/>
        </authorList>
    </citation>
    <scope>NUCLEOTIDE SEQUENCE [LARGE SCALE GENOMIC DNA]</scope>
    <source>
        <strain evidence="7 8">DSM 17473</strain>
    </source>
</reference>
<dbReference type="Proteomes" id="UP000290637">
    <property type="component" value="Chromosome"/>
</dbReference>
<evidence type="ECO:0000313" key="8">
    <source>
        <dbReference type="Proteomes" id="UP000290637"/>
    </source>
</evidence>
<dbReference type="OrthoDB" id="9768786at2"/>
<evidence type="ECO:0000256" key="3">
    <source>
        <dbReference type="ARBA" id="ARBA00012556"/>
    </source>
</evidence>
<dbReference type="InterPro" id="IPR011683">
    <property type="entry name" value="Glyco_hydro_53"/>
</dbReference>
<comment type="similarity">
    <text evidence="2 6">Belongs to the glycosyl hydrolase 53 family.</text>
</comment>
<accession>A0A4P6KTJ7</accession>
<comment type="catalytic activity">
    <reaction evidence="1 6">
        <text>The enzyme specifically hydrolyzes (1-&gt;4)-beta-D-galactosidic linkages in type I arabinogalactans.</text>
        <dbReference type="EC" id="3.2.1.89"/>
    </reaction>
</comment>
<dbReference type="EMBL" id="CP035913">
    <property type="protein sequence ID" value="QBE62230.1"/>
    <property type="molecule type" value="Genomic_DNA"/>
</dbReference>
<dbReference type="InterPro" id="IPR017853">
    <property type="entry name" value="GH"/>
</dbReference>
<dbReference type="GO" id="GO:0015926">
    <property type="term" value="F:glucosidase activity"/>
    <property type="evidence" value="ECO:0007669"/>
    <property type="project" value="InterPro"/>
</dbReference>
<name>A0A4P6KTJ7_9BURK</name>
<dbReference type="PANTHER" id="PTHR34983">
    <property type="entry name" value="ARABINOGALACTAN ENDO-BETA-1,4-GALACTANASE A"/>
    <property type="match status" value="1"/>
</dbReference>
<sequence length="414" mass="45348">MIDRILGRIAAGVLAALLCAVTMHAQAAPEVQKGGSFLAGGDVSVLPLMETHGARYSDREGREGDALSILAAAGHNIARLRLYDQPGPGHGSDGWHWPAGSQDLPDLLALAKRSADLGMQIQLTLHYSDFWTNGGQQNVPFAWREELAAIADDAQRFERVRELVYERTREVMMAMKEQGTTPQFVSLGNEIAGGILYPYGELFPNGQPSPTGWTRLAALLQAGHDAVKSVSPTSRVVIHLDDGGNVGKYNWFFDQLKAHGVQWDVIGASYYPFWTGKTVAQMATFARLVTARYKKELLVMEAGFNWAPLRPDGWPGQLTHNGPYPESMSSPEGQKAFVEELLATMKATPHVIGVLYWDPVMIATPGVGWAVWENGVAGANVVSNTTLFDFEGRALPVLDIWKKYTTPKVHQPTR</sequence>
<protein>
    <recommendedName>
        <fullName evidence="3 6">Arabinogalactan endo-beta-1,4-galactanase</fullName>
        <ecNumber evidence="3 6">3.2.1.89</ecNumber>
    </recommendedName>
</protein>
<gene>
    <name evidence="7" type="ORF">EWM63_03885</name>
</gene>